<keyword evidence="6" id="KW-0812">Transmembrane</keyword>
<accession>A0A246FN49</accession>
<proteinExistence type="predicted"/>
<dbReference type="EC" id="2.7.13.3" evidence="2"/>
<dbReference type="InterPro" id="IPR011990">
    <property type="entry name" value="TPR-like_helical_dom_sf"/>
</dbReference>
<dbReference type="PRINTS" id="PR00344">
    <property type="entry name" value="BCTRLSENSOR"/>
</dbReference>
<evidence type="ECO:0000256" key="5">
    <source>
        <dbReference type="SAM" id="Coils"/>
    </source>
</evidence>
<dbReference type="Gene3D" id="1.10.287.130">
    <property type="match status" value="1"/>
</dbReference>
<evidence type="ECO:0000256" key="1">
    <source>
        <dbReference type="ARBA" id="ARBA00000085"/>
    </source>
</evidence>
<comment type="caution">
    <text evidence="8">The sequence shown here is derived from an EMBL/GenBank/DDBJ whole genome shotgun (WGS) entry which is preliminary data.</text>
</comment>
<dbReference type="Pfam" id="PF02518">
    <property type="entry name" value="HATPase_c"/>
    <property type="match status" value="1"/>
</dbReference>
<dbReference type="Gene3D" id="1.25.40.10">
    <property type="entry name" value="Tetratricopeptide repeat domain"/>
    <property type="match status" value="1"/>
</dbReference>
<dbReference type="SMART" id="SM00028">
    <property type="entry name" value="TPR"/>
    <property type="match status" value="5"/>
</dbReference>
<keyword evidence="5" id="KW-0175">Coiled coil</keyword>
<dbReference type="InterPro" id="IPR004358">
    <property type="entry name" value="Sig_transdc_His_kin-like_C"/>
</dbReference>
<comment type="catalytic activity">
    <reaction evidence="1">
        <text>ATP + protein L-histidine = ADP + protein N-phospho-L-histidine.</text>
        <dbReference type="EC" id="2.7.13.3"/>
    </reaction>
</comment>
<keyword evidence="4" id="KW-0802">TPR repeat</keyword>
<dbReference type="Proteomes" id="UP000197277">
    <property type="component" value="Unassembled WGS sequence"/>
</dbReference>
<dbReference type="CDD" id="cd00082">
    <property type="entry name" value="HisKA"/>
    <property type="match status" value="1"/>
</dbReference>
<dbReference type="Gene3D" id="3.30.565.10">
    <property type="entry name" value="Histidine kinase-like ATPase, C-terminal domain"/>
    <property type="match status" value="1"/>
</dbReference>
<keyword evidence="9" id="KW-1185">Reference proteome</keyword>
<dbReference type="SUPFAM" id="SSF48452">
    <property type="entry name" value="TPR-like"/>
    <property type="match status" value="2"/>
</dbReference>
<dbReference type="AlphaFoldDB" id="A0A246FN49"/>
<keyword evidence="3" id="KW-0597">Phosphoprotein</keyword>
<evidence type="ECO:0000259" key="7">
    <source>
        <dbReference type="PROSITE" id="PS50109"/>
    </source>
</evidence>
<evidence type="ECO:0000256" key="3">
    <source>
        <dbReference type="ARBA" id="ARBA00022553"/>
    </source>
</evidence>
<evidence type="ECO:0000256" key="4">
    <source>
        <dbReference type="PROSITE-ProRule" id="PRU00339"/>
    </source>
</evidence>
<dbReference type="EMBL" id="NIRR01000005">
    <property type="protein sequence ID" value="OWP64142.1"/>
    <property type="molecule type" value="Genomic_DNA"/>
</dbReference>
<protein>
    <recommendedName>
        <fullName evidence="2">histidine kinase</fullName>
        <ecNumber evidence="2">2.7.13.3</ecNumber>
    </recommendedName>
</protein>
<dbReference type="InterPro" id="IPR036097">
    <property type="entry name" value="HisK_dim/P_sf"/>
</dbReference>
<feature type="transmembrane region" description="Helical" evidence="6">
    <location>
        <begin position="421"/>
        <end position="443"/>
    </location>
</feature>
<evidence type="ECO:0000256" key="6">
    <source>
        <dbReference type="SAM" id="Phobius"/>
    </source>
</evidence>
<evidence type="ECO:0000313" key="9">
    <source>
        <dbReference type="Proteomes" id="UP000197277"/>
    </source>
</evidence>
<reference evidence="8 9" key="1">
    <citation type="submission" date="2017-06" db="EMBL/GenBank/DDBJ databases">
        <title>Hymenobacter amundsenii sp. nov. isolated from regoliths in Antarctica.</title>
        <authorList>
            <person name="Sedlacek I."/>
            <person name="Kralova S."/>
            <person name="Pantucek R."/>
            <person name="Svec P."/>
            <person name="Holochova P."/>
            <person name="Stankova E."/>
            <person name="Vrbovska V."/>
            <person name="Busse H.-J."/>
        </authorList>
    </citation>
    <scope>NUCLEOTIDE SEQUENCE [LARGE SCALE GENOMIC DNA]</scope>
    <source>
        <strain evidence="8 9">CCM 8682</strain>
    </source>
</reference>
<dbReference type="InterPro" id="IPR003661">
    <property type="entry name" value="HisK_dim/P_dom"/>
</dbReference>
<dbReference type="PROSITE" id="PS50005">
    <property type="entry name" value="TPR"/>
    <property type="match status" value="1"/>
</dbReference>
<dbReference type="SMART" id="SM00388">
    <property type="entry name" value="HisKA"/>
    <property type="match status" value="1"/>
</dbReference>
<dbReference type="PANTHER" id="PTHR43065:SF42">
    <property type="entry name" value="TWO-COMPONENT SENSOR PPRA"/>
    <property type="match status" value="1"/>
</dbReference>
<sequence length="755" mass="83841">MRANQRRCPVLFFCLTYTPMKRSLVVLFLSLLVMEPPAVALPTPDDSLRQLLRTKRRPDTVRVRRLQALAHLLKNTDAVQATQLSLQALQLARALTDSVGQGEALLALGNLYRRQDQPARAYRYAQQARRLYAHRHNSQGEGRAWLELGTLGMVQDNPVEALAAALRGLPKAERAQDLKTQSRLRFVMGTAYYQTGNYAEALPVLQATLRNGRQLADHQLVMSSLSTLGDTYQMLEDWPRARRCYQQALRLSRQQGDQQGEAGFEVSLSDVYSQLGDPVAALAHGKRARQLVRLSDDAFNRSAVALALARAYQLGRQPDSALVLANAALELGQQSGRKSIVRGAARLLAETYADQTDFGPAYRFRTLQMAYDETLSGEDTQRRTGALRYSYELDKKRSQIALLTKTRQLQTQKAGRQRQQFYALLAGLGGVLLLAGLLLRNVYLKQASNRRLKEKNQQIAAQRDHLDQTLNELQAAQAQLVQHEKLASLGELTAGVAHEMQNPLNFINNFSDVSLELIDELTEELNKEHLSAAGRALSTELLTELREDQACINQHGHRAARIVKSMLEHSRASSGQPQETDLNALADDCLHRAYQHWLAAHPGFSAHFTLHLSPHLPQLRVVPQDLCRVLLNLFTNMFYALHEKQQQQGPAFQPEVSLGTQQTATEVGICVRDNGTGMSPAVRSRVFEPFFTTKPTGEGTGLGLSLSYDIVTKGHRGTFRVESQEGEYTEFIIGLPLSLAVGAAPGPSVRATIAA</sequence>
<keyword evidence="6" id="KW-0472">Membrane</keyword>
<feature type="repeat" description="TPR" evidence="4">
    <location>
        <begin position="222"/>
        <end position="255"/>
    </location>
</feature>
<dbReference type="SUPFAM" id="SSF47384">
    <property type="entry name" value="Homodimeric domain of signal transducing histidine kinase"/>
    <property type="match status" value="1"/>
</dbReference>
<dbReference type="PANTHER" id="PTHR43065">
    <property type="entry name" value="SENSOR HISTIDINE KINASE"/>
    <property type="match status" value="1"/>
</dbReference>
<name>A0A246FN49_9BACT</name>
<gene>
    <name evidence="8" type="ORF">CDA63_05290</name>
</gene>
<dbReference type="SMART" id="SM00387">
    <property type="entry name" value="HATPase_c"/>
    <property type="match status" value="1"/>
</dbReference>
<feature type="coiled-coil region" evidence="5">
    <location>
        <begin position="449"/>
        <end position="486"/>
    </location>
</feature>
<dbReference type="InterPro" id="IPR019734">
    <property type="entry name" value="TPR_rpt"/>
</dbReference>
<dbReference type="SUPFAM" id="SSF55874">
    <property type="entry name" value="ATPase domain of HSP90 chaperone/DNA topoisomerase II/histidine kinase"/>
    <property type="match status" value="1"/>
</dbReference>
<dbReference type="InterPro" id="IPR003594">
    <property type="entry name" value="HATPase_dom"/>
</dbReference>
<feature type="domain" description="Histidine kinase" evidence="7">
    <location>
        <begin position="495"/>
        <end position="739"/>
    </location>
</feature>
<evidence type="ECO:0000313" key="8">
    <source>
        <dbReference type="EMBL" id="OWP64142.1"/>
    </source>
</evidence>
<keyword evidence="6" id="KW-1133">Transmembrane helix</keyword>
<evidence type="ECO:0000256" key="2">
    <source>
        <dbReference type="ARBA" id="ARBA00012438"/>
    </source>
</evidence>
<dbReference type="InterPro" id="IPR005467">
    <property type="entry name" value="His_kinase_dom"/>
</dbReference>
<dbReference type="Pfam" id="PF13424">
    <property type="entry name" value="TPR_12"/>
    <property type="match status" value="1"/>
</dbReference>
<organism evidence="8 9">
    <name type="scientific">Hymenobacter amundsenii</name>
    <dbReference type="NCBI Taxonomy" id="2006685"/>
    <lineage>
        <taxon>Bacteria</taxon>
        <taxon>Pseudomonadati</taxon>
        <taxon>Bacteroidota</taxon>
        <taxon>Cytophagia</taxon>
        <taxon>Cytophagales</taxon>
        <taxon>Hymenobacteraceae</taxon>
        <taxon>Hymenobacter</taxon>
    </lineage>
</organism>
<dbReference type="GO" id="GO:0000155">
    <property type="term" value="F:phosphorelay sensor kinase activity"/>
    <property type="evidence" value="ECO:0007669"/>
    <property type="project" value="InterPro"/>
</dbReference>
<dbReference type="OrthoDB" id="9806995at2"/>
<dbReference type="PROSITE" id="PS50109">
    <property type="entry name" value="HIS_KIN"/>
    <property type="match status" value="1"/>
</dbReference>
<dbReference type="InterPro" id="IPR036890">
    <property type="entry name" value="HATPase_C_sf"/>
</dbReference>